<evidence type="ECO:0000256" key="2">
    <source>
        <dbReference type="ARBA" id="ARBA00022723"/>
    </source>
</evidence>
<dbReference type="PANTHER" id="PTHR46179">
    <property type="entry name" value="ZINC FINGER PROTEIN"/>
    <property type="match status" value="1"/>
</dbReference>
<name>A0A7R9Q2X1_9ACAR</name>
<feature type="non-terminal residue" evidence="12">
    <location>
        <position position="701"/>
    </location>
</feature>
<reference evidence="12" key="1">
    <citation type="submission" date="2020-11" db="EMBL/GenBank/DDBJ databases">
        <authorList>
            <person name="Tran Van P."/>
        </authorList>
    </citation>
    <scope>NUCLEOTIDE SEQUENCE</scope>
</reference>
<feature type="compositionally biased region" description="Acidic residues" evidence="10">
    <location>
        <begin position="25"/>
        <end position="36"/>
    </location>
</feature>
<evidence type="ECO:0000256" key="10">
    <source>
        <dbReference type="SAM" id="MobiDB-lite"/>
    </source>
</evidence>
<dbReference type="OrthoDB" id="6077919at2759"/>
<keyword evidence="4 9" id="KW-0863">Zinc-finger</keyword>
<dbReference type="Pfam" id="PF00096">
    <property type="entry name" value="zf-C2H2"/>
    <property type="match status" value="3"/>
</dbReference>
<evidence type="ECO:0000256" key="4">
    <source>
        <dbReference type="ARBA" id="ARBA00022771"/>
    </source>
</evidence>
<feature type="region of interest" description="Disordered" evidence="10">
    <location>
        <begin position="1"/>
        <end position="138"/>
    </location>
</feature>
<dbReference type="PROSITE" id="PS00028">
    <property type="entry name" value="ZINC_FINGER_C2H2_1"/>
    <property type="match status" value="10"/>
</dbReference>
<keyword evidence="2" id="KW-0479">Metal-binding</keyword>
<feature type="domain" description="C2H2-type" evidence="11">
    <location>
        <begin position="468"/>
        <end position="498"/>
    </location>
</feature>
<evidence type="ECO:0000313" key="13">
    <source>
        <dbReference type="Proteomes" id="UP000759131"/>
    </source>
</evidence>
<dbReference type="SMART" id="SM00355">
    <property type="entry name" value="ZnF_C2H2"/>
    <property type="match status" value="18"/>
</dbReference>
<keyword evidence="3" id="KW-0677">Repeat</keyword>
<keyword evidence="6" id="KW-0805">Transcription regulation</keyword>
<keyword evidence="7" id="KW-0804">Transcription</keyword>
<evidence type="ECO:0000256" key="3">
    <source>
        <dbReference type="ARBA" id="ARBA00022737"/>
    </source>
</evidence>
<dbReference type="GO" id="GO:0008270">
    <property type="term" value="F:zinc ion binding"/>
    <property type="evidence" value="ECO:0007669"/>
    <property type="project" value="UniProtKB-KW"/>
</dbReference>
<feature type="domain" description="C2H2-type" evidence="11">
    <location>
        <begin position="181"/>
        <end position="212"/>
    </location>
</feature>
<feature type="domain" description="C2H2-type" evidence="11">
    <location>
        <begin position="639"/>
        <end position="669"/>
    </location>
</feature>
<dbReference type="InterPro" id="IPR051061">
    <property type="entry name" value="Zinc_finger_trans_reg"/>
</dbReference>
<protein>
    <recommendedName>
        <fullName evidence="11">C2H2-type domain-containing protein</fullName>
    </recommendedName>
</protein>
<sequence length="701" mass="80863">EELIQREDNTRHETQDNREKTSAEEVVDSEDNESNDGIDCQISNESNDETVVGSDGEDIEDNNGFNTDLNEKTNGEEKETRDKTRSESKSDIKQSLAKKWSKTKPKPKSLKNKRIIETKNRSTDRKTGLKSDTDRKPKKVYRNTQYKRNYICHHKDCRKAYISLIVLKKHYQSSKHLDHRWFCESEGCSQHFPSKSKLEEHTNDGEHTSRQPFTCWHYGCDFEAITRDVFDIHTDTHSSEQLIQALKQSVEPQYVCEHNGCGKRFADRTALNGHMTTHSGVRFHCEEANCLATFAFPSSLRKHTQRVHRSDYQCPQKGCNFSAGSKCELSSHVKSRHTEARKQFQCSATGCPKRFTERKALNAHHMRAHPDAAATVPWLECLHEDCEFKTKYAPDMAGHEAVCHTMSNTCTDCGNSFANKCIFQRHLKTHNWELKTPCEWPVCDRRFQSAGAMRLHMEAQHSDSGPAYRCQWPGCDKTYSLSLSLHMHERRVHKGVAEHRCHWPGCDYKTTNRVRLHSHINGHKGLKAYQCSHPGCDYESKRGHQILHFKERLKCPQTGCPYTAVTRAALFQHRKTHPKPYACDSCGLKCRSNTLLRTHKRRHNDALKFRCEWPECGRLFAMKSVLRDHMNTHTATVKHTCQWPGCGHTYTNINSLQMHVHRVHKGQHEGLDDYQCSHTGCDYKTSKCGQMDAHMKTHTKS</sequence>
<feature type="domain" description="C2H2-type" evidence="11">
    <location>
        <begin position="283"/>
        <end position="313"/>
    </location>
</feature>
<dbReference type="AlphaFoldDB" id="A0A7R9Q2X1"/>
<dbReference type="FunFam" id="3.30.160.60:FF:000072">
    <property type="entry name" value="zinc finger protein 143 isoform X1"/>
    <property type="match status" value="1"/>
</dbReference>
<evidence type="ECO:0000259" key="11">
    <source>
        <dbReference type="PROSITE" id="PS50157"/>
    </source>
</evidence>
<dbReference type="InterPro" id="IPR036236">
    <property type="entry name" value="Znf_C2H2_sf"/>
</dbReference>
<dbReference type="InterPro" id="IPR013087">
    <property type="entry name" value="Znf_C2H2_type"/>
</dbReference>
<organism evidence="12">
    <name type="scientific">Medioppia subpectinata</name>
    <dbReference type="NCBI Taxonomy" id="1979941"/>
    <lineage>
        <taxon>Eukaryota</taxon>
        <taxon>Metazoa</taxon>
        <taxon>Ecdysozoa</taxon>
        <taxon>Arthropoda</taxon>
        <taxon>Chelicerata</taxon>
        <taxon>Arachnida</taxon>
        <taxon>Acari</taxon>
        <taxon>Acariformes</taxon>
        <taxon>Sarcoptiformes</taxon>
        <taxon>Oribatida</taxon>
        <taxon>Brachypylina</taxon>
        <taxon>Oppioidea</taxon>
        <taxon>Oppiidae</taxon>
        <taxon>Medioppia</taxon>
    </lineage>
</organism>
<feature type="domain" description="C2H2-type" evidence="11">
    <location>
        <begin position="344"/>
        <end position="374"/>
    </location>
</feature>
<evidence type="ECO:0000256" key="9">
    <source>
        <dbReference type="PROSITE-ProRule" id="PRU00042"/>
    </source>
</evidence>
<dbReference type="GO" id="GO:0005634">
    <property type="term" value="C:nucleus"/>
    <property type="evidence" value="ECO:0007669"/>
    <property type="project" value="UniProtKB-SubCell"/>
</dbReference>
<feature type="compositionally biased region" description="Basic and acidic residues" evidence="10">
    <location>
        <begin position="69"/>
        <end position="92"/>
    </location>
</feature>
<dbReference type="EMBL" id="CAJPIZ010007926">
    <property type="protein sequence ID" value="CAG2110717.1"/>
    <property type="molecule type" value="Genomic_DNA"/>
</dbReference>
<keyword evidence="13" id="KW-1185">Reference proteome</keyword>
<dbReference type="Gene3D" id="3.30.160.60">
    <property type="entry name" value="Classic Zinc Finger"/>
    <property type="match status" value="8"/>
</dbReference>
<dbReference type="GO" id="GO:0006357">
    <property type="term" value="P:regulation of transcription by RNA polymerase II"/>
    <property type="evidence" value="ECO:0007669"/>
    <property type="project" value="TreeGrafter"/>
</dbReference>
<evidence type="ECO:0000256" key="1">
    <source>
        <dbReference type="ARBA" id="ARBA00004123"/>
    </source>
</evidence>
<feature type="domain" description="C2H2-type" evidence="11">
    <location>
        <begin position="254"/>
        <end position="283"/>
    </location>
</feature>
<proteinExistence type="predicted"/>
<evidence type="ECO:0000256" key="5">
    <source>
        <dbReference type="ARBA" id="ARBA00022833"/>
    </source>
</evidence>
<evidence type="ECO:0000256" key="7">
    <source>
        <dbReference type="ARBA" id="ARBA00023163"/>
    </source>
</evidence>
<feature type="compositionally biased region" description="Basic and acidic residues" evidence="10">
    <location>
        <begin position="1"/>
        <end position="23"/>
    </location>
</feature>
<evidence type="ECO:0000256" key="6">
    <source>
        <dbReference type="ARBA" id="ARBA00023015"/>
    </source>
</evidence>
<feature type="domain" description="C2H2-type" evidence="11">
    <location>
        <begin position="408"/>
        <end position="435"/>
    </location>
</feature>
<keyword evidence="5" id="KW-0862">Zinc</keyword>
<dbReference type="PANTHER" id="PTHR46179:SF13">
    <property type="entry name" value="C2H2-TYPE DOMAIN-CONTAINING PROTEIN"/>
    <property type="match status" value="1"/>
</dbReference>
<evidence type="ECO:0000313" key="12">
    <source>
        <dbReference type="EMBL" id="CAD7630287.1"/>
    </source>
</evidence>
<feature type="domain" description="C2H2-type" evidence="11">
    <location>
        <begin position="609"/>
        <end position="638"/>
    </location>
</feature>
<dbReference type="Proteomes" id="UP000759131">
    <property type="component" value="Unassembled WGS sequence"/>
</dbReference>
<accession>A0A7R9Q2X1</accession>
<evidence type="ECO:0000256" key="8">
    <source>
        <dbReference type="ARBA" id="ARBA00023242"/>
    </source>
</evidence>
<gene>
    <name evidence="12" type="ORF">OSB1V03_LOCUS10700</name>
</gene>
<feature type="domain" description="C2H2-type" evidence="11">
    <location>
        <begin position="581"/>
        <end position="608"/>
    </location>
</feature>
<feature type="domain" description="C2H2-type" evidence="11">
    <location>
        <begin position="674"/>
        <end position="701"/>
    </location>
</feature>
<dbReference type="PROSITE" id="PS50157">
    <property type="entry name" value="ZINC_FINGER_C2H2_2"/>
    <property type="match status" value="11"/>
</dbReference>
<feature type="compositionally biased region" description="Basic and acidic residues" evidence="10">
    <location>
        <begin position="114"/>
        <end position="135"/>
    </location>
</feature>
<keyword evidence="8" id="KW-0539">Nucleus</keyword>
<dbReference type="SUPFAM" id="SSF57667">
    <property type="entry name" value="beta-beta-alpha zinc fingers"/>
    <property type="match status" value="6"/>
</dbReference>
<feature type="compositionally biased region" description="Basic residues" evidence="10">
    <location>
        <begin position="99"/>
        <end position="113"/>
    </location>
</feature>
<dbReference type="EMBL" id="OC862501">
    <property type="protein sequence ID" value="CAD7630287.1"/>
    <property type="molecule type" value="Genomic_DNA"/>
</dbReference>
<feature type="domain" description="C2H2-type" evidence="11">
    <location>
        <begin position="436"/>
        <end position="466"/>
    </location>
</feature>
<comment type="subcellular location">
    <subcellularLocation>
        <location evidence="1">Nucleus</location>
    </subcellularLocation>
</comment>